<dbReference type="PRINTS" id="PR01021">
    <property type="entry name" value="OMPADOMAIN"/>
</dbReference>
<keyword evidence="5" id="KW-0732">Signal</keyword>
<evidence type="ECO:0000256" key="4">
    <source>
        <dbReference type="PROSITE-ProRule" id="PRU00473"/>
    </source>
</evidence>
<protein>
    <submittedName>
        <fullName evidence="7">Outer membrane protein OmpA-like peptidoglycan-associated protein</fullName>
    </submittedName>
</protein>
<sequence>MKLLKNTLTGLMAASVLLAGCSSMNKTQKGAVIGTAGGAAAGAIIGKVAGNAALGAIIGAAVGGVTGTVIGKKMDKQAAEIKNEVPGATVERVGEGIVVEFADKNAVLFGFDKADLTPATENSLNKLVQILKEYPDTNIEVQGHTDSRGTDEYNMQLSQRRATSVAGYLTRNGVASGRVTTKGYGESAPVATNDTDEGRAQNRRVNFLITANEKMKSDAKKESNN</sequence>
<dbReference type="InterPro" id="IPR039567">
    <property type="entry name" value="Gly-zipper"/>
</dbReference>
<dbReference type="RefSeq" id="WP_130543339.1">
    <property type="nucleotide sequence ID" value="NZ_CP042431.1"/>
</dbReference>
<keyword evidence="2 4" id="KW-0472">Membrane</keyword>
<dbReference type="AlphaFoldDB" id="A0A4Q7MLT3"/>
<feature type="chain" id="PRO_5020479752" evidence="5">
    <location>
        <begin position="20"/>
        <end position="225"/>
    </location>
</feature>
<keyword evidence="8" id="KW-1185">Reference proteome</keyword>
<dbReference type="PROSITE" id="PS51257">
    <property type="entry name" value="PROKAR_LIPOPROTEIN"/>
    <property type="match status" value="1"/>
</dbReference>
<keyword evidence="3" id="KW-0998">Cell outer membrane</keyword>
<evidence type="ECO:0000256" key="1">
    <source>
        <dbReference type="ARBA" id="ARBA00004442"/>
    </source>
</evidence>
<dbReference type="CDD" id="cd07185">
    <property type="entry name" value="OmpA_C-like"/>
    <property type="match status" value="1"/>
</dbReference>
<dbReference type="PANTHER" id="PTHR30329">
    <property type="entry name" value="STATOR ELEMENT OF FLAGELLAR MOTOR COMPLEX"/>
    <property type="match status" value="1"/>
</dbReference>
<organism evidence="7 8">
    <name type="scientific">Pseudobacter ginsenosidimutans</name>
    <dbReference type="NCBI Taxonomy" id="661488"/>
    <lineage>
        <taxon>Bacteria</taxon>
        <taxon>Pseudomonadati</taxon>
        <taxon>Bacteroidota</taxon>
        <taxon>Chitinophagia</taxon>
        <taxon>Chitinophagales</taxon>
        <taxon>Chitinophagaceae</taxon>
        <taxon>Pseudobacter</taxon>
    </lineage>
</organism>
<dbReference type="PRINTS" id="PR01023">
    <property type="entry name" value="NAFLGMOTY"/>
</dbReference>
<dbReference type="SUPFAM" id="SSF103088">
    <property type="entry name" value="OmpA-like"/>
    <property type="match status" value="1"/>
</dbReference>
<dbReference type="InterPro" id="IPR036737">
    <property type="entry name" value="OmpA-like_sf"/>
</dbReference>
<dbReference type="InterPro" id="IPR006665">
    <property type="entry name" value="OmpA-like"/>
</dbReference>
<evidence type="ECO:0000256" key="3">
    <source>
        <dbReference type="ARBA" id="ARBA00023237"/>
    </source>
</evidence>
<comment type="caution">
    <text evidence="7">The sequence shown here is derived from an EMBL/GenBank/DDBJ whole genome shotgun (WGS) entry which is preliminary data.</text>
</comment>
<dbReference type="EMBL" id="SGXA01000003">
    <property type="protein sequence ID" value="RZS68967.1"/>
    <property type="molecule type" value="Genomic_DNA"/>
</dbReference>
<name>A0A4Q7MLT3_9BACT</name>
<dbReference type="PANTHER" id="PTHR30329:SF21">
    <property type="entry name" value="LIPOPROTEIN YIAD-RELATED"/>
    <property type="match status" value="1"/>
</dbReference>
<dbReference type="Gene3D" id="3.30.1330.60">
    <property type="entry name" value="OmpA-like domain"/>
    <property type="match status" value="1"/>
</dbReference>
<dbReference type="PROSITE" id="PS01068">
    <property type="entry name" value="OMPA_1"/>
    <property type="match status" value="1"/>
</dbReference>
<evidence type="ECO:0000256" key="2">
    <source>
        <dbReference type="ARBA" id="ARBA00023136"/>
    </source>
</evidence>
<dbReference type="GO" id="GO:0009279">
    <property type="term" value="C:cell outer membrane"/>
    <property type="evidence" value="ECO:0007669"/>
    <property type="project" value="UniProtKB-SubCell"/>
</dbReference>
<accession>A0A4Q7MLT3</accession>
<dbReference type="PROSITE" id="PS51123">
    <property type="entry name" value="OMPA_2"/>
    <property type="match status" value="1"/>
</dbReference>
<dbReference type="OrthoDB" id="9782229at2"/>
<evidence type="ECO:0000259" key="6">
    <source>
        <dbReference type="PROSITE" id="PS51123"/>
    </source>
</evidence>
<gene>
    <name evidence="7" type="ORF">EV199_4791</name>
</gene>
<dbReference type="Pfam" id="PF13488">
    <property type="entry name" value="Gly-zipper_Omp"/>
    <property type="match status" value="1"/>
</dbReference>
<dbReference type="Proteomes" id="UP000293874">
    <property type="component" value="Unassembled WGS sequence"/>
</dbReference>
<proteinExistence type="predicted"/>
<dbReference type="InterPro" id="IPR006664">
    <property type="entry name" value="OMP_bac"/>
</dbReference>
<comment type="subcellular location">
    <subcellularLocation>
        <location evidence="1">Cell outer membrane</location>
    </subcellularLocation>
</comment>
<dbReference type="InterPro" id="IPR050330">
    <property type="entry name" value="Bact_OuterMem_StrucFunc"/>
</dbReference>
<feature type="signal peptide" evidence="5">
    <location>
        <begin position="1"/>
        <end position="19"/>
    </location>
</feature>
<dbReference type="Pfam" id="PF00691">
    <property type="entry name" value="OmpA"/>
    <property type="match status" value="1"/>
</dbReference>
<evidence type="ECO:0000256" key="5">
    <source>
        <dbReference type="SAM" id="SignalP"/>
    </source>
</evidence>
<reference evidence="7 8" key="1">
    <citation type="submission" date="2019-02" db="EMBL/GenBank/DDBJ databases">
        <title>Genomic Encyclopedia of Type Strains, Phase IV (KMG-IV): sequencing the most valuable type-strain genomes for metagenomic binning, comparative biology and taxonomic classification.</title>
        <authorList>
            <person name="Goeker M."/>
        </authorList>
    </citation>
    <scope>NUCLEOTIDE SEQUENCE [LARGE SCALE GENOMIC DNA]</scope>
    <source>
        <strain evidence="7 8">DSM 18116</strain>
    </source>
</reference>
<evidence type="ECO:0000313" key="8">
    <source>
        <dbReference type="Proteomes" id="UP000293874"/>
    </source>
</evidence>
<feature type="domain" description="OmpA-like" evidence="6">
    <location>
        <begin position="96"/>
        <end position="213"/>
    </location>
</feature>
<dbReference type="InterPro" id="IPR006690">
    <property type="entry name" value="OMPA-like_CS"/>
</dbReference>
<evidence type="ECO:0000313" key="7">
    <source>
        <dbReference type="EMBL" id="RZS68967.1"/>
    </source>
</evidence>